<dbReference type="PANTHER" id="PTHR46910:SF3">
    <property type="entry name" value="HALOTOLERANCE PROTEIN 9-RELATED"/>
    <property type="match status" value="1"/>
</dbReference>
<dbReference type="InterPro" id="IPR050987">
    <property type="entry name" value="AtrR-like"/>
</dbReference>
<sequence length="800" mass="88024">MSSPPPLRAIRSATQQRAKRTGCESVSQAETPNAKRIKTVTQACKSCRKDKAKCDGTRPKCGPCVHKGRDCGYEGEVGQSRQAAMKDRLEVLEKLFDTLQNEPPEEAVRLLQRIRSADGLSSVLSLGGEDGADAAPLSDRRSNHPSTSSTSPSASGRPCGSLLQAQRGSVIGYPPFGPPSLSASSPRLSSTPSVSSRVSRDVSDASRLLVRPDLPNQALTTRAVESFFSSTGQLFHVFSRGQVASYLNEIYGSINCLTTSVKKAVCCVASVAAVGVQYKADDFDNGLETIVYEVARRHFVDVFEDRHRPLDSIKVCTLLAMYNIMNKATVSVAYVEVALGMYRRHSLSDKDYVYRDLTTEEVTDYRTTWRCLIFFSTWLSSTLGYIPSEDVPLNTFMPIAEAELGRSTDIIDTVQVEMTKISILNAHILRMHLASEDLTALAIESIMADLQDWYRKLPPAMALATLGQSDLPNNVRRSIYYVHLLYLGAIMLVYRRVASQFNRIIGVNNKVNTQSKAFEQTMLNHAEEGVLAAKASSRVLGLLLTQTGCFKRCWIIIFQSYTSCVVLLHCVAQKQVHKMDPSSWEEDLAQAQTCLDALEYCGTLDPVAVKFYERLSIIFQTLSRYAPTPEHQPVSSSTPATKTIRASSSSSSPLSSPTQETTRQHPGRLIYDPVLEPHPFAYLFTIPANGNSASARLSVSLLRTLSRPYDNPNNPTDADAKDQAACDGYAADGNPWEQKLPLRSSSDVGGSLDWDMQGARSYRWNRAELRLPDTIVGPAITSRVRFLGSTDPSGWSTASF</sequence>
<keyword evidence="3" id="KW-0238">DNA-binding</keyword>
<evidence type="ECO:0000256" key="2">
    <source>
        <dbReference type="ARBA" id="ARBA00022723"/>
    </source>
</evidence>
<evidence type="ECO:0000256" key="1">
    <source>
        <dbReference type="ARBA" id="ARBA00004123"/>
    </source>
</evidence>
<evidence type="ECO:0000256" key="3">
    <source>
        <dbReference type="ARBA" id="ARBA00023125"/>
    </source>
</evidence>
<dbReference type="PROSITE" id="PS00463">
    <property type="entry name" value="ZN2_CY6_FUNGAL_1"/>
    <property type="match status" value="1"/>
</dbReference>
<dbReference type="PANTHER" id="PTHR46910">
    <property type="entry name" value="TRANSCRIPTION FACTOR PDR1"/>
    <property type="match status" value="1"/>
</dbReference>
<dbReference type="Gene3D" id="4.10.240.10">
    <property type="entry name" value="Zn(2)-C6 fungal-type DNA-binding domain"/>
    <property type="match status" value="1"/>
</dbReference>
<feature type="compositionally biased region" description="Low complexity" evidence="5">
    <location>
        <begin position="647"/>
        <end position="657"/>
    </location>
</feature>
<keyword evidence="8" id="KW-1185">Reference proteome</keyword>
<dbReference type="OrthoDB" id="1919336at2759"/>
<feature type="compositionally biased region" description="Polar residues" evidence="5">
    <location>
        <begin position="633"/>
        <end position="646"/>
    </location>
</feature>
<name>A0A1J7IRW1_9PEZI</name>
<dbReference type="Pfam" id="PF00172">
    <property type="entry name" value="Zn_clus"/>
    <property type="match status" value="1"/>
</dbReference>
<dbReference type="CDD" id="cd12148">
    <property type="entry name" value="fungal_TF_MHR"/>
    <property type="match status" value="1"/>
</dbReference>
<dbReference type="SMART" id="SM00066">
    <property type="entry name" value="GAL4"/>
    <property type="match status" value="1"/>
</dbReference>
<evidence type="ECO:0000313" key="8">
    <source>
        <dbReference type="Proteomes" id="UP000182658"/>
    </source>
</evidence>
<dbReference type="GO" id="GO:0000981">
    <property type="term" value="F:DNA-binding transcription factor activity, RNA polymerase II-specific"/>
    <property type="evidence" value="ECO:0007669"/>
    <property type="project" value="InterPro"/>
</dbReference>
<feature type="region of interest" description="Disordered" evidence="5">
    <location>
        <begin position="1"/>
        <end position="31"/>
    </location>
</feature>
<protein>
    <recommendedName>
        <fullName evidence="6">Zn(2)-C6 fungal-type domain-containing protein</fullName>
    </recommendedName>
</protein>
<gene>
    <name evidence="7" type="ORF">CONLIGDRAFT_714604</name>
</gene>
<dbReference type="CDD" id="cd00067">
    <property type="entry name" value="GAL4"/>
    <property type="match status" value="1"/>
</dbReference>
<comment type="subcellular location">
    <subcellularLocation>
        <location evidence="1">Nucleus</location>
    </subcellularLocation>
</comment>
<dbReference type="SUPFAM" id="SSF57701">
    <property type="entry name" value="Zn2/Cys6 DNA-binding domain"/>
    <property type="match status" value="1"/>
</dbReference>
<proteinExistence type="predicted"/>
<dbReference type="STRING" id="1408157.A0A1J7IRW1"/>
<evidence type="ECO:0000313" key="7">
    <source>
        <dbReference type="EMBL" id="OIW30222.1"/>
    </source>
</evidence>
<dbReference type="PROSITE" id="PS50048">
    <property type="entry name" value="ZN2_CY6_FUNGAL_2"/>
    <property type="match status" value="1"/>
</dbReference>
<dbReference type="GO" id="GO:0008270">
    <property type="term" value="F:zinc ion binding"/>
    <property type="evidence" value="ECO:0007669"/>
    <property type="project" value="InterPro"/>
</dbReference>
<dbReference type="Proteomes" id="UP000182658">
    <property type="component" value="Unassembled WGS sequence"/>
</dbReference>
<dbReference type="InterPro" id="IPR001138">
    <property type="entry name" value="Zn2Cys6_DnaBD"/>
</dbReference>
<feature type="region of interest" description="Disordered" evidence="5">
    <location>
        <begin position="125"/>
        <end position="159"/>
    </location>
</feature>
<keyword evidence="4" id="KW-0539">Nucleus</keyword>
<dbReference type="InterPro" id="IPR036864">
    <property type="entry name" value="Zn2-C6_fun-type_DNA-bd_sf"/>
</dbReference>
<evidence type="ECO:0000256" key="5">
    <source>
        <dbReference type="SAM" id="MobiDB-lite"/>
    </source>
</evidence>
<feature type="region of interest" description="Disordered" evidence="5">
    <location>
        <begin position="627"/>
        <end position="665"/>
    </location>
</feature>
<feature type="domain" description="Zn(2)-C6 fungal-type" evidence="6">
    <location>
        <begin position="43"/>
        <end position="73"/>
    </location>
</feature>
<keyword evidence="2" id="KW-0479">Metal-binding</keyword>
<dbReference type="InParanoid" id="A0A1J7IRW1"/>
<dbReference type="EMBL" id="KV875097">
    <property type="protein sequence ID" value="OIW30222.1"/>
    <property type="molecule type" value="Genomic_DNA"/>
</dbReference>
<evidence type="ECO:0000256" key="4">
    <source>
        <dbReference type="ARBA" id="ARBA00023242"/>
    </source>
</evidence>
<accession>A0A1J7IRW1</accession>
<feature type="compositionally biased region" description="Low complexity" evidence="5">
    <location>
        <begin position="145"/>
        <end position="155"/>
    </location>
</feature>
<evidence type="ECO:0000259" key="6">
    <source>
        <dbReference type="PROSITE" id="PS50048"/>
    </source>
</evidence>
<feature type="compositionally biased region" description="Low complexity" evidence="5">
    <location>
        <begin position="179"/>
        <end position="197"/>
    </location>
</feature>
<dbReference type="GO" id="GO:0005634">
    <property type="term" value="C:nucleus"/>
    <property type="evidence" value="ECO:0007669"/>
    <property type="project" value="UniProtKB-SubCell"/>
</dbReference>
<dbReference type="AlphaFoldDB" id="A0A1J7IRW1"/>
<reference evidence="7 8" key="1">
    <citation type="submission" date="2016-10" db="EMBL/GenBank/DDBJ databases">
        <title>Draft genome sequence of Coniochaeta ligniaria NRRL30616, a lignocellulolytic fungus for bioabatement of inhibitors in plant biomass hydrolysates.</title>
        <authorList>
            <consortium name="DOE Joint Genome Institute"/>
            <person name="Jimenez D.J."/>
            <person name="Hector R.E."/>
            <person name="Riley R."/>
            <person name="Sun H."/>
            <person name="Grigoriev I.V."/>
            <person name="Van Elsas J.D."/>
            <person name="Nichols N.N."/>
        </authorList>
    </citation>
    <scope>NUCLEOTIDE SEQUENCE [LARGE SCALE GENOMIC DNA]</scope>
    <source>
        <strain evidence="7 8">NRRL 30616</strain>
    </source>
</reference>
<organism evidence="7 8">
    <name type="scientific">Coniochaeta ligniaria NRRL 30616</name>
    <dbReference type="NCBI Taxonomy" id="1408157"/>
    <lineage>
        <taxon>Eukaryota</taxon>
        <taxon>Fungi</taxon>
        <taxon>Dikarya</taxon>
        <taxon>Ascomycota</taxon>
        <taxon>Pezizomycotina</taxon>
        <taxon>Sordariomycetes</taxon>
        <taxon>Sordariomycetidae</taxon>
        <taxon>Coniochaetales</taxon>
        <taxon>Coniochaetaceae</taxon>
        <taxon>Coniochaeta</taxon>
    </lineage>
</organism>
<feature type="region of interest" description="Disordered" evidence="5">
    <location>
        <begin position="174"/>
        <end position="199"/>
    </location>
</feature>
<dbReference type="GO" id="GO:0003677">
    <property type="term" value="F:DNA binding"/>
    <property type="evidence" value="ECO:0007669"/>
    <property type="project" value="UniProtKB-KW"/>
</dbReference>